<dbReference type="FunFam" id="3.40.50.720:FF:000173">
    <property type="entry name" value="3-oxoacyl-[acyl-carrier protein] reductase"/>
    <property type="match status" value="1"/>
</dbReference>
<comment type="similarity">
    <text evidence="1">Belongs to the short-chain dehydrogenases/reductases (SDR) family.</text>
</comment>
<dbReference type="RefSeq" id="WP_175177224.1">
    <property type="nucleotide sequence ID" value="NZ_CADIJX010000007.1"/>
</dbReference>
<evidence type="ECO:0000259" key="3">
    <source>
        <dbReference type="SMART" id="SM00822"/>
    </source>
</evidence>
<dbReference type="PANTHER" id="PTHR42760">
    <property type="entry name" value="SHORT-CHAIN DEHYDROGENASES/REDUCTASES FAMILY MEMBER"/>
    <property type="match status" value="1"/>
</dbReference>
<dbReference type="InterPro" id="IPR002347">
    <property type="entry name" value="SDR_fam"/>
</dbReference>
<dbReference type="InterPro" id="IPR020904">
    <property type="entry name" value="Sc_DH/Rdtase_CS"/>
</dbReference>
<evidence type="ECO:0000313" key="4">
    <source>
        <dbReference type="EMBL" id="CAB3692638.1"/>
    </source>
</evidence>
<dbReference type="PRINTS" id="PR00080">
    <property type="entry name" value="SDRFAMILY"/>
</dbReference>
<dbReference type="Pfam" id="PF13561">
    <property type="entry name" value="adh_short_C2"/>
    <property type="match status" value="1"/>
</dbReference>
<reference evidence="4 5" key="1">
    <citation type="submission" date="2020-04" db="EMBL/GenBank/DDBJ databases">
        <authorList>
            <person name="De Canck E."/>
        </authorList>
    </citation>
    <scope>NUCLEOTIDE SEQUENCE [LARGE SCALE GENOMIC DNA]</scope>
    <source>
        <strain evidence="4 5">LMG 3431</strain>
    </source>
</reference>
<dbReference type="SMART" id="SM00822">
    <property type="entry name" value="PKS_KR"/>
    <property type="match status" value="1"/>
</dbReference>
<dbReference type="EC" id="1.1.1.100" evidence="4"/>
<dbReference type="PRINTS" id="PR00081">
    <property type="entry name" value="GDHRDH"/>
</dbReference>
<proteinExistence type="inferred from homology"/>
<keyword evidence="2 4" id="KW-0560">Oxidoreductase</keyword>
<accession>A0A6S6ZSG9</accession>
<dbReference type="Proteomes" id="UP000494108">
    <property type="component" value="Unassembled WGS sequence"/>
</dbReference>
<dbReference type="Gene3D" id="3.40.50.720">
    <property type="entry name" value="NAD(P)-binding Rossmann-like Domain"/>
    <property type="match status" value="1"/>
</dbReference>
<dbReference type="AlphaFoldDB" id="A0A6S6ZSG9"/>
<dbReference type="GO" id="GO:0030497">
    <property type="term" value="P:fatty acid elongation"/>
    <property type="evidence" value="ECO:0007669"/>
    <property type="project" value="TreeGrafter"/>
</dbReference>
<evidence type="ECO:0000313" key="5">
    <source>
        <dbReference type="Proteomes" id="UP000494108"/>
    </source>
</evidence>
<dbReference type="SUPFAM" id="SSF51735">
    <property type="entry name" value="NAD(P)-binding Rossmann-fold domains"/>
    <property type="match status" value="1"/>
</dbReference>
<dbReference type="PROSITE" id="PS00061">
    <property type="entry name" value="ADH_SHORT"/>
    <property type="match status" value="1"/>
</dbReference>
<protein>
    <submittedName>
        <fullName evidence="4">3-oxoacyl-[acyl-carrier-protein] reductase FabG</fullName>
        <ecNumber evidence="4">1.1.1.100</ecNumber>
    </submittedName>
</protein>
<dbReference type="PANTHER" id="PTHR42760:SF135">
    <property type="entry name" value="BLL7886 PROTEIN"/>
    <property type="match status" value="1"/>
</dbReference>
<keyword evidence="5" id="KW-1185">Reference proteome</keyword>
<dbReference type="GO" id="GO:0004316">
    <property type="term" value="F:3-oxoacyl-[acyl-carrier-protein] reductase (NADPH) activity"/>
    <property type="evidence" value="ECO:0007669"/>
    <property type="project" value="UniProtKB-EC"/>
</dbReference>
<name>A0A6S6ZSG9_9BURK</name>
<sequence length="240" mass="24823">MPYALEGKTILITGAAGGIGSETARVCAEQGAALVLADRDAPDALAAELCERGSRARAIAFDVTDRNAAEAAIHGIDRLDALVANAGYCPWDDWNSDGWDQVFQQVIDINLLGVMHLTRAALAKMATQGGGRMVLVSSVAARMGGLAASPHYVAAKGGTHAFAKWLARKAADSGVTVNSVAPGATATAMTQGAPLDANRIPLRRMAQPREIALPIAFLCSDGASYICGATLDVNGGVYMN</sequence>
<dbReference type="EMBL" id="CADIJX010000007">
    <property type="protein sequence ID" value="CAB3692638.1"/>
    <property type="molecule type" value="Genomic_DNA"/>
</dbReference>
<organism evidence="4 5">
    <name type="scientific">Achromobacter pestifer</name>
    <dbReference type="NCBI Taxonomy" id="1353889"/>
    <lineage>
        <taxon>Bacteria</taxon>
        <taxon>Pseudomonadati</taxon>
        <taxon>Pseudomonadota</taxon>
        <taxon>Betaproteobacteria</taxon>
        <taxon>Burkholderiales</taxon>
        <taxon>Alcaligenaceae</taxon>
        <taxon>Achromobacter</taxon>
    </lineage>
</organism>
<dbReference type="InterPro" id="IPR057326">
    <property type="entry name" value="KR_dom"/>
</dbReference>
<dbReference type="InterPro" id="IPR036291">
    <property type="entry name" value="NAD(P)-bd_dom_sf"/>
</dbReference>
<gene>
    <name evidence="4" type="primary">fabG_16</name>
    <name evidence="4" type="ORF">LMG3431_04959</name>
</gene>
<evidence type="ECO:0000256" key="2">
    <source>
        <dbReference type="ARBA" id="ARBA00023002"/>
    </source>
</evidence>
<evidence type="ECO:0000256" key="1">
    <source>
        <dbReference type="ARBA" id="ARBA00006484"/>
    </source>
</evidence>
<feature type="domain" description="Ketoreductase" evidence="3">
    <location>
        <begin position="8"/>
        <end position="198"/>
    </location>
</feature>